<keyword evidence="1" id="KW-1133">Transmembrane helix</keyword>
<protein>
    <submittedName>
        <fullName evidence="2">Orthopoxvirus protein of uncharacterized function (DUF830)</fullName>
    </submittedName>
</protein>
<evidence type="ECO:0000313" key="2">
    <source>
        <dbReference type="EMBL" id="SQH24195.1"/>
    </source>
</evidence>
<organism evidence="2 3">
    <name type="scientific">Kingella kingae</name>
    <dbReference type="NCBI Taxonomy" id="504"/>
    <lineage>
        <taxon>Bacteria</taxon>
        <taxon>Pseudomonadati</taxon>
        <taxon>Pseudomonadota</taxon>
        <taxon>Betaproteobacteria</taxon>
        <taxon>Neisseriales</taxon>
        <taxon>Neisseriaceae</taxon>
        <taxon>Kingella</taxon>
    </lineage>
</organism>
<gene>
    <name evidence="2" type="ORF">NCTC10529_00352</name>
</gene>
<dbReference type="GeneID" id="93261670"/>
<dbReference type="InterPro" id="IPR038765">
    <property type="entry name" value="Papain-like_cys_pep_sf"/>
</dbReference>
<dbReference type="InterPro" id="IPR024453">
    <property type="entry name" value="Peptidase_C92"/>
</dbReference>
<reference evidence="2 3" key="1">
    <citation type="submission" date="2018-06" db="EMBL/GenBank/DDBJ databases">
        <authorList>
            <consortium name="Pathogen Informatics"/>
            <person name="Doyle S."/>
        </authorList>
    </citation>
    <scope>NUCLEOTIDE SEQUENCE [LARGE SCALE GENOMIC DNA]</scope>
    <source>
        <strain evidence="2 3">NCTC10529</strain>
    </source>
</reference>
<name>A0AAX2J144_KINKI</name>
<accession>A0AAX2J144</accession>
<dbReference type="Proteomes" id="UP000248598">
    <property type="component" value="Chromosome 1"/>
</dbReference>
<evidence type="ECO:0000256" key="1">
    <source>
        <dbReference type="SAM" id="Phobius"/>
    </source>
</evidence>
<dbReference type="SUPFAM" id="SSF54001">
    <property type="entry name" value="Cysteine proteinases"/>
    <property type="match status" value="1"/>
</dbReference>
<dbReference type="PROSITE" id="PS51257">
    <property type="entry name" value="PROKAR_LIPOPROTEIN"/>
    <property type="match status" value="1"/>
</dbReference>
<keyword evidence="1" id="KW-0472">Membrane</keyword>
<dbReference type="EMBL" id="LS483426">
    <property type="protein sequence ID" value="SQH24195.1"/>
    <property type="molecule type" value="Genomic_DNA"/>
</dbReference>
<feature type="transmembrane region" description="Helical" evidence="1">
    <location>
        <begin position="12"/>
        <end position="30"/>
    </location>
</feature>
<dbReference type="AlphaFoldDB" id="A0AAX2J144"/>
<proteinExistence type="predicted"/>
<dbReference type="Gene3D" id="3.90.1720.10">
    <property type="entry name" value="endopeptidase domain like (from Nostoc punctiforme)"/>
    <property type="match status" value="1"/>
</dbReference>
<evidence type="ECO:0000313" key="3">
    <source>
        <dbReference type="Proteomes" id="UP000248598"/>
    </source>
</evidence>
<keyword evidence="1" id="KW-0812">Transmembrane</keyword>
<dbReference type="Pfam" id="PF05708">
    <property type="entry name" value="Peptidase_C92"/>
    <property type="match status" value="1"/>
</dbReference>
<dbReference type="RefSeq" id="WP_003788533.1">
    <property type="nucleotide sequence ID" value="NZ_CP091518.1"/>
</dbReference>
<sequence>MATGKSIYKRLIQAACIIILIAGCFCYGYVRFGHNTLPQVALPNPHQLQVGDWIFRSGHHADSLLIKRLSHSDFSHVGIVVQTQPTVQIAHATTDDNADLPDQVLLTPLHEFLSPKMADAVAVARPRFLSPAQRAQTAQYARQQIGKKFVLTARGEQPFYCTLLITEAVARQNVRFEPRWQYVDVAVFRGDYLFPQGLIESDVDWVFRATIQSQ</sequence>